<dbReference type="SUPFAM" id="SSF55797">
    <property type="entry name" value="PR-1-like"/>
    <property type="match status" value="1"/>
</dbReference>
<dbReference type="Gene3D" id="3.40.33.10">
    <property type="entry name" value="CAP"/>
    <property type="match status" value="1"/>
</dbReference>
<keyword evidence="7" id="KW-1185">Reference proteome</keyword>
<dbReference type="GO" id="GO:0005576">
    <property type="term" value="C:extracellular region"/>
    <property type="evidence" value="ECO:0007669"/>
    <property type="project" value="UniProtKB-SubCell"/>
</dbReference>
<evidence type="ECO:0000256" key="2">
    <source>
        <dbReference type="ARBA" id="ARBA00022525"/>
    </source>
</evidence>
<feature type="chain" id="PRO_5010155360" description="SCP domain-containing protein" evidence="3">
    <location>
        <begin position="17"/>
        <end position="282"/>
    </location>
</feature>
<evidence type="ECO:0000256" key="1">
    <source>
        <dbReference type="ARBA" id="ARBA00004613"/>
    </source>
</evidence>
<dbReference type="PANTHER" id="PTHR10334">
    <property type="entry name" value="CYSTEINE-RICH SECRETORY PROTEIN-RELATED"/>
    <property type="match status" value="1"/>
</dbReference>
<dbReference type="InterPro" id="IPR014044">
    <property type="entry name" value="CAP_dom"/>
</dbReference>
<dbReference type="Pfam" id="PF00188">
    <property type="entry name" value="CAP"/>
    <property type="match status" value="1"/>
</dbReference>
<keyword evidence="2" id="KW-0964">Secreted</keyword>
<dbReference type="EMBL" id="ADMH02001423">
    <property type="protein sequence ID" value="ETN62586.1"/>
    <property type="molecule type" value="Genomic_DNA"/>
</dbReference>
<dbReference type="Proteomes" id="UP000000673">
    <property type="component" value="Unassembled WGS sequence"/>
</dbReference>
<dbReference type="VEuPathDB" id="VectorBase:ADAR2_006037"/>
<dbReference type="PRINTS" id="PR00837">
    <property type="entry name" value="V5TPXLIKE"/>
</dbReference>
<reference evidence="5" key="2">
    <citation type="submission" date="2010-05" db="EMBL/GenBank/DDBJ databases">
        <authorList>
            <person name="Almeida L.G."/>
            <person name="Nicolas M.F."/>
            <person name="Souza R.C."/>
            <person name="Vasconcelos A.T.R."/>
        </authorList>
    </citation>
    <scope>NUCLEOTIDE SEQUENCE</scope>
</reference>
<dbReference type="OMA" id="MAEQYLH"/>
<evidence type="ECO:0000313" key="7">
    <source>
        <dbReference type="Proteomes" id="UP000000673"/>
    </source>
</evidence>
<keyword evidence="3" id="KW-0732">Signal</keyword>
<sequence length="282" mass="31584">MKIFIPFLAIIGTVLAQYRWTIFEQEHVNLCADSGPCGGGRPHTMCYKPNVTHSRCQKFQPIALSEANIKSFMMGHNGLRNKVATNAQLPAVDMQFLHWDPFLQAMAERWVRQCILGYDECDSIGNPPHSVGQNIFFHPKPPLKHWEALVLSTWFNEKQNMKHTLSNSELRSEHFSNYTQLVWAKSEFVGCGAAQMFGGYLVVCYYHPKGNIPGQPVYRVGHRPCTRCPQERASCSHVFRGLCGIDDRHSASTRPSVTMTLLMIGAAAAAASSRYANAATTH</sequence>
<accession>W5JET3</accession>
<dbReference type="InterPro" id="IPR035940">
    <property type="entry name" value="CAP_sf"/>
</dbReference>
<feature type="signal peptide" evidence="3">
    <location>
        <begin position="1"/>
        <end position="16"/>
    </location>
</feature>
<dbReference type="AlphaFoldDB" id="W5JET3"/>
<dbReference type="InterPro" id="IPR001283">
    <property type="entry name" value="CRISP-related"/>
</dbReference>
<dbReference type="SMART" id="SM00198">
    <property type="entry name" value="SCP"/>
    <property type="match status" value="1"/>
</dbReference>
<evidence type="ECO:0000313" key="6">
    <source>
        <dbReference type="EnsemblMetazoa" id="ADAC005718-PA"/>
    </source>
</evidence>
<organism evidence="5">
    <name type="scientific">Anopheles darlingi</name>
    <name type="common">Mosquito</name>
    <dbReference type="NCBI Taxonomy" id="43151"/>
    <lineage>
        <taxon>Eukaryota</taxon>
        <taxon>Metazoa</taxon>
        <taxon>Ecdysozoa</taxon>
        <taxon>Arthropoda</taxon>
        <taxon>Hexapoda</taxon>
        <taxon>Insecta</taxon>
        <taxon>Pterygota</taxon>
        <taxon>Neoptera</taxon>
        <taxon>Endopterygota</taxon>
        <taxon>Diptera</taxon>
        <taxon>Nematocera</taxon>
        <taxon>Culicoidea</taxon>
        <taxon>Culicidae</taxon>
        <taxon>Anophelinae</taxon>
        <taxon>Anopheles</taxon>
    </lineage>
</organism>
<reference evidence="5 7" key="1">
    <citation type="journal article" date="2010" name="BMC Genomics">
        <title>Combination of measures distinguishes pre-miRNAs from other stem-loops in the genome of the newly sequenced Anopheles darlingi.</title>
        <authorList>
            <person name="Mendes N.D."/>
            <person name="Freitas A.T."/>
            <person name="Vasconcelos A.T."/>
            <person name="Sagot M.F."/>
        </authorList>
    </citation>
    <scope>NUCLEOTIDE SEQUENCE</scope>
</reference>
<dbReference type="HOGENOM" id="CLU_987727_0_0_1"/>
<protein>
    <recommendedName>
        <fullName evidence="4">SCP domain-containing protein</fullName>
    </recommendedName>
</protein>
<reference evidence="6" key="4">
    <citation type="submission" date="2015-06" db="UniProtKB">
        <authorList>
            <consortium name="EnsemblMetazoa"/>
        </authorList>
    </citation>
    <scope>IDENTIFICATION</scope>
</reference>
<dbReference type="CDD" id="cd05380">
    <property type="entry name" value="CAP_euk"/>
    <property type="match status" value="1"/>
</dbReference>
<dbReference type="eggNOG" id="KOG3017">
    <property type="taxonomic scope" value="Eukaryota"/>
</dbReference>
<comment type="subcellular location">
    <subcellularLocation>
        <location evidence="1">Secreted</location>
    </subcellularLocation>
</comment>
<evidence type="ECO:0000256" key="3">
    <source>
        <dbReference type="SAM" id="SignalP"/>
    </source>
</evidence>
<name>W5JET3_ANODA</name>
<dbReference type="PRINTS" id="PR00838">
    <property type="entry name" value="V5ALLERGEN"/>
</dbReference>
<evidence type="ECO:0000313" key="5">
    <source>
        <dbReference type="EMBL" id="ETN62586.1"/>
    </source>
</evidence>
<evidence type="ECO:0000259" key="4">
    <source>
        <dbReference type="SMART" id="SM00198"/>
    </source>
</evidence>
<dbReference type="InterPro" id="IPR002413">
    <property type="entry name" value="V5_allergen-like"/>
</dbReference>
<gene>
    <name evidence="5" type="ORF">AND_005718</name>
</gene>
<dbReference type="VEuPathDB" id="VectorBase:ADAC005718"/>
<dbReference type="EnsemblMetazoa" id="ADAC005718-RA">
    <property type="protein sequence ID" value="ADAC005718-PA"/>
    <property type="gene ID" value="ADAC005718"/>
</dbReference>
<proteinExistence type="predicted"/>
<reference evidence="5" key="3">
    <citation type="journal article" date="2013" name="Nucleic Acids Res.">
        <title>The genome of Anopheles darlingi, the main neotropical malaria vector.</title>
        <authorList>
            <person name="Marinotti O."/>
            <person name="Cerqueira G.C."/>
            <person name="de Almeida L.G."/>
            <person name="Ferro M.I."/>
            <person name="Loreto E.L."/>
            <person name="Zaha A."/>
            <person name="Teixeira S.M."/>
            <person name="Wespiser A.R."/>
            <person name="Almeida E Silva A."/>
            <person name="Schlindwein A.D."/>
            <person name="Pacheco A.C."/>
            <person name="Silva A.L."/>
            <person name="Graveley B.R."/>
            <person name="Walenz B.P."/>
            <person name="Lima Bde A."/>
            <person name="Ribeiro C.A."/>
            <person name="Nunes-Silva C.G."/>
            <person name="de Carvalho C.R."/>
            <person name="Soares C.M."/>
            <person name="de Menezes C.B."/>
            <person name="Matiolli C."/>
            <person name="Caffrey D."/>
            <person name="Araujo D.A."/>
            <person name="de Oliveira D.M."/>
            <person name="Golenbock D."/>
            <person name="Grisard E.C."/>
            <person name="Fantinatti-Garboggini F."/>
            <person name="de Carvalho F.M."/>
            <person name="Barcellos F.G."/>
            <person name="Prosdocimi F."/>
            <person name="May G."/>
            <person name="Azevedo Junior G.M."/>
            <person name="Guimaraes G.M."/>
            <person name="Goldman G.H."/>
            <person name="Padilha I.Q."/>
            <person name="Batista Jda S."/>
            <person name="Ferro J.A."/>
            <person name="Ribeiro J.M."/>
            <person name="Fietto J.L."/>
            <person name="Dabbas K.M."/>
            <person name="Cerdeira L."/>
            <person name="Agnez-Lima L.F."/>
            <person name="Brocchi M."/>
            <person name="de Carvalho M.O."/>
            <person name="Teixeira Mde M."/>
            <person name="Diniz Maia Mde M."/>
            <person name="Goldman M.H."/>
            <person name="Cruz Schneider M.P."/>
            <person name="Felipe M.S."/>
            <person name="Hungria M."/>
            <person name="Nicolas M.F."/>
            <person name="Pereira M."/>
            <person name="Montes M.A."/>
            <person name="Cantao M.E."/>
            <person name="Vincentz M."/>
            <person name="Rafael M.S."/>
            <person name="Silverman N."/>
            <person name="Stoco P.H."/>
            <person name="Souza R.C."/>
            <person name="Vicentini R."/>
            <person name="Gazzinelli R.T."/>
            <person name="Neves Rde O."/>
            <person name="Silva R."/>
            <person name="Astolfi-Filho S."/>
            <person name="Maciel T.E."/>
            <person name="Urmenyi T.P."/>
            <person name="Tadei W.P."/>
            <person name="Camargo E.P."/>
            <person name="de Vasconcelos A.T."/>
        </authorList>
    </citation>
    <scope>NUCLEOTIDE SEQUENCE</scope>
</reference>
<feature type="domain" description="SCP" evidence="4">
    <location>
        <begin position="67"/>
        <end position="214"/>
    </location>
</feature>